<dbReference type="Pfam" id="PF09808">
    <property type="entry name" value="SNAPC1"/>
    <property type="match status" value="1"/>
</dbReference>
<dbReference type="PANTHER" id="PTHR15131:SF3">
    <property type="entry name" value="SNRNA-ACTIVATING PROTEIN COMPLEX SUBUNIT 1"/>
    <property type="match status" value="1"/>
</dbReference>
<gene>
    <name evidence="2" type="ORF">K7432_005537</name>
</gene>
<protein>
    <submittedName>
        <fullName evidence="2">Uncharacterized protein</fullName>
    </submittedName>
</protein>
<evidence type="ECO:0000313" key="2">
    <source>
        <dbReference type="EMBL" id="KAK9765820.1"/>
    </source>
</evidence>
<dbReference type="PANTHER" id="PTHR15131">
    <property type="entry name" value="SMALL NUCLEAR RNA ACTIVATING COMPLEX, POLYPEPTIDE 1"/>
    <property type="match status" value="1"/>
</dbReference>
<name>A0ABR2WWI1_9FUNG</name>
<reference evidence="2 3" key="1">
    <citation type="submission" date="2023-04" db="EMBL/GenBank/DDBJ databases">
        <title>Genome of Basidiobolus ranarum AG-B5.</title>
        <authorList>
            <person name="Stajich J.E."/>
            <person name="Carter-House D."/>
            <person name="Gryganskyi A."/>
        </authorList>
    </citation>
    <scope>NUCLEOTIDE SEQUENCE [LARGE SCALE GENOMIC DNA]</scope>
    <source>
        <strain evidence="2 3">AG-B5</strain>
    </source>
</reference>
<evidence type="ECO:0000313" key="3">
    <source>
        <dbReference type="Proteomes" id="UP001479436"/>
    </source>
</evidence>
<evidence type="ECO:0000256" key="1">
    <source>
        <dbReference type="SAM" id="MobiDB-lite"/>
    </source>
</evidence>
<dbReference type="Proteomes" id="UP001479436">
    <property type="component" value="Unassembled WGS sequence"/>
</dbReference>
<dbReference type="InterPro" id="IPR019188">
    <property type="entry name" value="SNAPC1"/>
</dbReference>
<sequence length="329" mass="37875">MTSTEETTDYIPLGSTGIYKKALEQDIRALLLTYQKKQSPNFESFSETWSELNFSLIHFGCTEKNARELFMNAMYQLVLDYFDDHRALEIKLGILYALYLLYYTQPETFPKVGIRVTLETWKGLWELYQLCGELKLTDGLYIFHRMKEDGAFIYVAWLESEPRNSSEETLDNEGATRRLYHFEKEILTNSMGGISELGINNSLGSIASRYGEMKRKIINTDVAHKASARFYRDTLGVDDWKISPLTTVKESLIPEIGQQVRQYQAEKLVRLSSKNPTNDSNIESESRENGSNSESEINRRAALRQSVYDQKRAWAPGYLKASTRPLDKS</sequence>
<proteinExistence type="predicted"/>
<accession>A0ABR2WWI1</accession>
<keyword evidence="3" id="KW-1185">Reference proteome</keyword>
<comment type="caution">
    <text evidence="2">The sequence shown here is derived from an EMBL/GenBank/DDBJ whole genome shotgun (WGS) entry which is preliminary data.</text>
</comment>
<organism evidence="2 3">
    <name type="scientific">Basidiobolus ranarum</name>
    <dbReference type="NCBI Taxonomy" id="34480"/>
    <lineage>
        <taxon>Eukaryota</taxon>
        <taxon>Fungi</taxon>
        <taxon>Fungi incertae sedis</taxon>
        <taxon>Zoopagomycota</taxon>
        <taxon>Entomophthoromycotina</taxon>
        <taxon>Basidiobolomycetes</taxon>
        <taxon>Basidiobolales</taxon>
        <taxon>Basidiobolaceae</taxon>
        <taxon>Basidiobolus</taxon>
    </lineage>
</organism>
<feature type="region of interest" description="Disordered" evidence="1">
    <location>
        <begin position="269"/>
        <end position="302"/>
    </location>
</feature>
<dbReference type="EMBL" id="JASJQH010000221">
    <property type="protein sequence ID" value="KAK9765820.1"/>
    <property type="molecule type" value="Genomic_DNA"/>
</dbReference>